<organism evidence="1 2">
    <name type="scientific">Litoribaculum gwangyangense</name>
    <dbReference type="NCBI Taxonomy" id="1130722"/>
    <lineage>
        <taxon>Bacteria</taxon>
        <taxon>Pseudomonadati</taxon>
        <taxon>Bacteroidota</taxon>
        <taxon>Flavobacteriia</taxon>
        <taxon>Flavobacteriales</taxon>
        <taxon>Flavobacteriaceae</taxon>
        <taxon>Litoribaculum</taxon>
    </lineage>
</organism>
<reference evidence="2" key="1">
    <citation type="journal article" date="2019" name="Int. J. Syst. Evol. Microbiol.">
        <title>The Global Catalogue of Microorganisms (GCM) 10K type strain sequencing project: providing services to taxonomists for standard genome sequencing and annotation.</title>
        <authorList>
            <consortium name="The Broad Institute Genomics Platform"/>
            <consortium name="The Broad Institute Genome Sequencing Center for Infectious Disease"/>
            <person name="Wu L."/>
            <person name="Ma J."/>
        </authorList>
    </citation>
    <scope>NUCLEOTIDE SEQUENCE [LARGE SCALE GENOMIC DNA]</scope>
    <source>
        <strain evidence="2">JCM 18325</strain>
    </source>
</reference>
<evidence type="ECO:0000313" key="1">
    <source>
        <dbReference type="EMBL" id="GAA4810064.1"/>
    </source>
</evidence>
<comment type="caution">
    <text evidence="1">The sequence shown here is derived from an EMBL/GenBank/DDBJ whole genome shotgun (WGS) entry which is preliminary data.</text>
</comment>
<evidence type="ECO:0000313" key="2">
    <source>
        <dbReference type="Proteomes" id="UP001501433"/>
    </source>
</evidence>
<accession>A0ABP9CGV4</accession>
<proteinExistence type="predicted"/>
<name>A0ABP9CGV4_9FLAO</name>
<sequence length="107" mass="12118">MGFFTLFRCSPSIDIGDSLDGLFHFDWPYCYKVLNITNDEPIPNAKTTAIYLNQEGENIQLILITNSEGTSCHDWYDFIYAEISADGFETLILDNGFIPTTVKLIPL</sequence>
<dbReference type="EMBL" id="BAABJW010000002">
    <property type="protein sequence ID" value="GAA4810064.1"/>
    <property type="molecule type" value="Genomic_DNA"/>
</dbReference>
<dbReference type="Proteomes" id="UP001501433">
    <property type="component" value="Unassembled WGS sequence"/>
</dbReference>
<protein>
    <submittedName>
        <fullName evidence="1">Uncharacterized protein</fullName>
    </submittedName>
</protein>
<gene>
    <name evidence="1" type="ORF">GCM10023330_16350</name>
</gene>
<keyword evidence="2" id="KW-1185">Reference proteome</keyword>